<gene>
    <name evidence="4" type="ORF">BOX15_Mlig014757g1</name>
</gene>
<feature type="domain" description="Mab-21-like nucleotidyltransferase" evidence="2">
    <location>
        <begin position="97"/>
        <end position="279"/>
    </location>
</feature>
<comment type="similarity">
    <text evidence="1">Belongs to the mab-21 family.</text>
</comment>
<accession>A0A267FQZ7</accession>
<name>A0A267FQZ7_9PLAT</name>
<dbReference type="InterPro" id="IPR046906">
    <property type="entry name" value="Mab-21_HhH/H2TH-like"/>
</dbReference>
<comment type="caution">
    <text evidence="4">The sequence shown here is derived from an EMBL/GenBank/DDBJ whole genome shotgun (WGS) entry which is preliminary data.</text>
</comment>
<dbReference type="Proteomes" id="UP000215902">
    <property type="component" value="Unassembled WGS sequence"/>
</dbReference>
<proteinExistence type="inferred from homology"/>
<evidence type="ECO:0000313" key="4">
    <source>
        <dbReference type="EMBL" id="PAA76228.1"/>
    </source>
</evidence>
<evidence type="ECO:0000259" key="3">
    <source>
        <dbReference type="Pfam" id="PF20266"/>
    </source>
</evidence>
<dbReference type="Gene3D" id="1.10.1410.40">
    <property type="match status" value="1"/>
</dbReference>
<dbReference type="AlphaFoldDB" id="A0A267FQZ7"/>
<dbReference type="SMART" id="SM01265">
    <property type="entry name" value="Mab-21"/>
    <property type="match status" value="1"/>
</dbReference>
<dbReference type="OrthoDB" id="5961151at2759"/>
<organism evidence="4 5">
    <name type="scientific">Macrostomum lignano</name>
    <dbReference type="NCBI Taxonomy" id="282301"/>
    <lineage>
        <taxon>Eukaryota</taxon>
        <taxon>Metazoa</taxon>
        <taxon>Spiralia</taxon>
        <taxon>Lophotrochozoa</taxon>
        <taxon>Platyhelminthes</taxon>
        <taxon>Rhabditophora</taxon>
        <taxon>Macrostomorpha</taxon>
        <taxon>Macrostomida</taxon>
        <taxon>Macrostomidae</taxon>
        <taxon>Macrostomum</taxon>
    </lineage>
</organism>
<dbReference type="Pfam" id="PF20266">
    <property type="entry name" value="Mab-21_C"/>
    <property type="match status" value="1"/>
</dbReference>
<keyword evidence="5" id="KW-1185">Reference proteome</keyword>
<sequence>MHVYETGVSNYLPSGGGGGGGGAGSGGGGGMINGGPTMVGAQQSYQLHRFYTERVAARKAQITKTVREVTKIAQDVLKEVEVQEPRFISTLTEAGGHYDGFRIISPCEYEVLLFLNQMGVFNFVDDGSLPGCAVLKLSDGRKRSMSLWVEFITASGYLSARKIRSRFLSLVAVAIDKCAYRDIVKLQADTSEVRLRIRDRYFVQITPAFRCGGLWPRSAAGWPMPNSPWPSAGLVAEVKSEGFILLSKESVYTREKGSAAEGDSWLVDFTDSENHLLQGGCRRKCLSILKTLRDRHLELDGQPVSNYHMKTMLMYECEKHPRDIEWDEACLFDRINGILLQTISCLQNRRCPHFFLPQLDLLRGKSTQSLDEAAKAIWALLRDLLTNSKCLEKL</sequence>
<dbReference type="PANTHER" id="PTHR10656:SF70">
    <property type="entry name" value="PROTEIN MAB-21-RELATED"/>
    <property type="match status" value="1"/>
</dbReference>
<dbReference type="Pfam" id="PF03281">
    <property type="entry name" value="Mab-21"/>
    <property type="match status" value="1"/>
</dbReference>
<reference evidence="4 5" key="1">
    <citation type="submission" date="2017-06" db="EMBL/GenBank/DDBJ databases">
        <title>A platform for efficient transgenesis in Macrostomum lignano, a flatworm model organism for stem cell research.</title>
        <authorList>
            <person name="Berezikov E."/>
        </authorList>
    </citation>
    <scope>NUCLEOTIDE SEQUENCE [LARGE SCALE GENOMIC DNA]</scope>
    <source>
        <strain evidence="4">DV1</strain>
        <tissue evidence="4">Whole organism</tissue>
    </source>
</reference>
<dbReference type="Gene3D" id="3.30.460.90">
    <property type="match status" value="1"/>
</dbReference>
<dbReference type="EMBL" id="NIVC01000835">
    <property type="protein sequence ID" value="PAA76228.1"/>
    <property type="molecule type" value="Genomic_DNA"/>
</dbReference>
<evidence type="ECO:0000313" key="5">
    <source>
        <dbReference type="Proteomes" id="UP000215902"/>
    </source>
</evidence>
<protein>
    <submittedName>
        <fullName evidence="4">Uncharacterized protein</fullName>
    </submittedName>
</protein>
<dbReference type="InterPro" id="IPR046903">
    <property type="entry name" value="Mab-21-like_nuc_Trfase"/>
</dbReference>
<feature type="domain" description="Mab-21-like HhH/H2TH-like" evidence="3">
    <location>
        <begin position="281"/>
        <end position="378"/>
    </location>
</feature>
<dbReference type="PANTHER" id="PTHR10656">
    <property type="entry name" value="CELL FATE DETERMINING PROTEIN MAB21-RELATED"/>
    <property type="match status" value="1"/>
</dbReference>
<evidence type="ECO:0000259" key="2">
    <source>
        <dbReference type="Pfam" id="PF03281"/>
    </source>
</evidence>
<dbReference type="InterPro" id="IPR024810">
    <property type="entry name" value="MAB21L/cGLR"/>
</dbReference>
<dbReference type="STRING" id="282301.A0A267FQZ7"/>
<evidence type="ECO:0000256" key="1">
    <source>
        <dbReference type="ARBA" id="ARBA00008307"/>
    </source>
</evidence>